<dbReference type="PATRIC" id="fig|907348.3.peg.915"/>
<feature type="signal peptide" evidence="1">
    <location>
        <begin position="1"/>
        <end position="20"/>
    </location>
</feature>
<accession>H7EJ94</accession>
<feature type="domain" description="AMP-activated protein kinase glycogen-binding" evidence="2">
    <location>
        <begin position="42"/>
        <end position="103"/>
    </location>
</feature>
<name>H7EJ94_9SPIR</name>
<reference evidence="3 4" key="1">
    <citation type="submission" date="2011-09" db="EMBL/GenBank/DDBJ databases">
        <title>The draft genome of Treponema saccharophilum DSM 2985.</title>
        <authorList>
            <consortium name="US DOE Joint Genome Institute (JGI-PGF)"/>
            <person name="Lucas S."/>
            <person name="Copeland A."/>
            <person name="Lapidus A."/>
            <person name="Glavina del Rio T."/>
            <person name="Dalin E."/>
            <person name="Tice H."/>
            <person name="Bruce D."/>
            <person name="Goodwin L."/>
            <person name="Pitluck S."/>
            <person name="Peters L."/>
            <person name="Kyrpides N."/>
            <person name="Mavromatis K."/>
            <person name="Ivanova N."/>
            <person name="Markowitz V."/>
            <person name="Cheng J.-F."/>
            <person name="Hugenholtz P."/>
            <person name="Woyke T."/>
            <person name="Wu D."/>
            <person name="Gronow S."/>
            <person name="Wellnitz S."/>
            <person name="Brambilla E."/>
            <person name="Klenk H.-P."/>
            <person name="Eisen J.A."/>
        </authorList>
    </citation>
    <scope>NUCLEOTIDE SEQUENCE [LARGE SCALE GENOMIC DNA]</scope>
    <source>
        <strain evidence="3 4">DSM 2985</strain>
    </source>
</reference>
<keyword evidence="3" id="KW-0378">Hydrolase</keyword>
<dbReference type="OrthoDB" id="355606at2"/>
<dbReference type="Pfam" id="PF16561">
    <property type="entry name" value="AMPK1_CBM"/>
    <property type="match status" value="1"/>
</dbReference>
<feature type="chain" id="PRO_5003610183" evidence="1">
    <location>
        <begin position="21"/>
        <end position="708"/>
    </location>
</feature>
<dbReference type="RefSeq" id="WP_002703262.1">
    <property type="nucleotide sequence ID" value="NZ_AGRW01000040.1"/>
</dbReference>
<dbReference type="CDD" id="cd02859">
    <property type="entry name" value="E_set_AMPKbeta_like_N"/>
    <property type="match status" value="1"/>
</dbReference>
<evidence type="ECO:0000313" key="3">
    <source>
        <dbReference type="EMBL" id="EIC02408.1"/>
    </source>
</evidence>
<gene>
    <name evidence="3" type="ORF">TresaDRAFT_1855</name>
</gene>
<dbReference type="InterPro" id="IPR014756">
    <property type="entry name" value="Ig_E-set"/>
</dbReference>
<organism evidence="3 4">
    <name type="scientific">Treponema saccharophilum DSM 2985</name>
    <dbReference type="NCBI Taxonomy" id="907348"/>
    <lineage>
        <taxon>Bacteria</taxon>
        <taxon>Pseudomonadati</taxon>
        <taxon>Spirochaetota</taxon>
        <taxon>Spirochaetia</taxon>
        <taxon>Spirochaetales</taxon>
        <taxon>Treponemataceae</taxon>
        <taxon>Treponema</taxon>
    </lineage>
</organism>
<keyword evidence="4" id="KW-1185">Reference proteome</keyword>
<dbReference type="eggNOG" id="COG0296">
    <property type="taxonomic scope" value="Bacteria"/>
</dbReference>
<dbReference type="SUPFAM" id="SSF81296">
    <property type="entry name" value="E set domains"/>
    <property type="match status" value="1"/>
</dbReference>
<dbReference type="Proteomes" id="UP000003571">
    <property type="component" value="Unassembled WGS sequence"/>
</dbReference>
<dbReference type="EMBL" id="AGRW01000040">
    <property type="protein sequence ID" value="EIC02408.1"/>
    <property type="molecule type" value="Genomic_DNA"/>
</dbReference>
<sequence length="708" mass="78512">MKKCLALFSSLMMLSAAAFADISAKQLDDGNVEVTFFYGNPRATEVKVAGDFTNWADGAIAMTKGEKGFSLTQVFPAGTVLKYKFIADENWTEDMRAPDKVDDGFGGHNALADLDVLVESSASSDGSSSAAGNGNVSKKPRPSIKFQTWSMVGFQNKWNISDYKEGNTEKKAGEDSSGIGAKSYWKFSGNVTPHVPVYVEVALCENDGFNNLYNRDVLQLKDGTREVGTDLAFDPLYMLNSNASEAEKTYLGHFKTGVEFPWVKYTTGYKYAKLPPHSNVNWTTIDNEWEAGYSATGGYTQWETGDKVKESLANATNGAVSDFNAVFAPNRTADRAGNQYGLYAYANANLFDNHYVDFQYNGAYGKEFDKVFDRVFENDYILGYKGKFGPVVVKANGLLNTYGNYLDEEKDKVSLYSPSSSDVGAVDPFVDNKIDDTAANVNVYYENDLLDATVGFRYRGNQASMMYVEQGADDHDHITDNLGDRNRWRGWFDVHVFPTDMFSIGVNPYIEKTLNKDSTSSFADKDNTLVYVKPYGDVIIDDDTKINFYAETKYNTKDADHLARGGREAKAFVIEEAGVRFETKLDGLLNSLAVMYGYDANETSVDLHTLIVDMGLPLGINAQVGAGFRTVDNSAADDNPFGFFLGMNKQVCKSYNTVFYTNFVYGVDPYKAFGDGQDTLNLDGYTLDSDADYFWHNAALRMGLKFDF</sequence>
<dbReference type="InterPro" id="IPR032640">
    <property type="entry name" value="AMPK1_CBM"/>
</dbReference>
<comment type="caution">
    <text evidence="3">The sequence shown here is derived from an EMBL/GenBank/DDBJ whole genome shotgun (WGS) entry which is preliminary data.</text>
</comment>
<protein>
    <submittedName>
        <fullName evidence="3">Glycoside hydrolase family 13 domain protein</fullName>
    </submittedName>
</protein>
<dbReference type="InterPro" id="IPR013783">
    <property type="entry name" value="Ig-like_fold"/>
</dbReference>
<keyword evidence="1" id="KW-0732">Signal</keyword>
<dbReference type="STRING" id="907348.TresaDRAFT_1855"/>
<dbReference type="GO" id="GO:0016787">
    <property type="term" value="F:hydrolase activity"/>
    <property type="evidence" value="ECO:0007669"/>
    <property type="project" value="UniProtKB-KW"/>
</dbReference>
<proteinExistence type="predicted"/>
<evidence type="ECO:0000256" key="1">
    <source>
        <dbReference type="SAM" id="SignalP"/>
    </source>
</evidence>
<evidence type="ECO:0000313" key="4">
    <source>
        <dbReference type="Proteomes" id="UP000003571"/>
    </source>
</evidence>
<dbReference type="Gene3D" id="2.60.40.10">
    <property type="entry name" value="Immunoglobulins"/>
    <property type="match status" value="1"/>
</dbReference>
<evidence type="ECO:0000259" key="2">
    <source>
        <dbReference type="Pfam" id="PF16561"/>
    </source>
</evidence>
<dbReference type="AlphaFoldDB" id="H7EJ94"/>